<dbReference type="Pfam" id="PF10405">
    <property type="entry name" value="BHD_3"/>
    <property type="match status" value="1"/>
</dbReference>
<dbReference type="GO" id="GO:0006289">
    <property type="term" value="P:nucleotide-excision repair"/>
    <property type="evidence" value="ECO:0007669"/>
    <property type="project" value="InterPro"/>
</dbReference>
<gene>
    <name evidence="10" type="ORF">KP509_12G062000</name>
</gene>
<proteinExistence type="inferred from homology"/>
<dbReference type="SUPFAM" id="SSF54001">
    <property type="entry name" value="Cysteine proteinases"/>
    <property type="match status" value="1"/>
</dbReference>
<protein>
    <submittedName>
        <fullName evidence="10">Uncharacterized protein</fullName>
    </submittedName>
</protein>
<dbReference type="Gene3D" id="2.20.20.110">
    <property type="entry name" value="Rad4, beta-hairpin domain BHD1"/>
    <property type="match status" value="1"/>
</dbReference>
<dbReference type="InterPro" id="IPR036985">
    <property type="entry name" value="Transglutaminase-like_sf"/>
</dbReference>
<evidence type="ECO:0000259" key="7">
    <source>
        <dbReference type="SMART" id="SM01030"/>
    </source>
</evidence>
<feature type="compositionally biased region" description="Basic and acidic residues" evidence="6">
    <location>
        <begin position="538"/>
        <end position="549"/>
    </location>
</feature>
<dbReference type="InterPro" id="IPR018328">
    <property type="entry name" value="Rad4_beta-hairpin_dom3"/>
</dbReference>
<sequence length="1034" mass="115192">MNRGRSSRSRVPGREQEDSRPSCNPGLQDVLQNLHGPSQVDSDAASGHVTLVEASKQDVDKLLNRAGIRGATAKAKGSAKCESHMRKRGRKYAFPEGEETLFYQRRLQGDMGSSESFAACGASASTLENVKYGCSSGQSISPQSISGAVEHTANEASLLEIDEGVNEDCFMDDECEWEFGSAGLTTDARRENKPWGGEIQIEMNNDSFDVSENKERKKILRANAKDKEFAELVHKAHLLCMIARGRLVDAACDDLMLQASLLSIVPDHIRFDDTERLSISDLVPFVKWFQSFFRIHSEKSVAPSYDGVLAKDDFVTHLLNVLQKQVGSSEEIAALSVSLLRALGITARYVAVLDVLSLKPDPLSLEASRDWEASNANEVLLSEQLLAATLASNAAHILSQVSPQSFAMSNALSSPAMISFSSDRGSSQKGSWQKQNFPKNNSKLVEPAAEQNLQNKRKKRIEFESNTNQNSYEKKDKINDGTNVEKDICATSGSQRKRKGDLEFELQLEMAMAATAGSSNIESQKQVSTMRASTLQGEKMESPNGEKKKSIPGKSSKHTGTCSTVWSRKMGALLNWAEVFCLEKDDAKWVHVDAGRGILDGAEMVEEAARSNKVPLRYVLAFAGNGAKDVTRRYITLWSAIAPLRVNNDWWNITLAPLKHLEAAKTSTKFRKEEEHSCHEDKEMVSSAGVSSKGFTPLKQLEPTDRSSLEDMELDIKACTEPLPQNQRAYKNHHLYALERWLTKYQCLHPRGPILGYCGGHPVFPRACVQDLHTAERWLREGLMVKQEELPAKQILKTSTTSDGQKDGSINVAGENPNASNTTALFGRWQTEPWQPPRATNGIVPKNERGNVELWSEKCLPPGTIHISLPRILQVAKKLEIDFAQALVGFEIRNRRPVPIFEGIVVCEEFETTLLEAYAEEEYRRNKETEKRRESLACTRWCQLLRAITLRQRLQATYQVFPGCHQSSPNGDENRSQIVCPSVGQAAHPVKNEIRRQKAVHEHSFPEHSQNYDEETGIRTKICSCGFTLQVEEM</sequence>
<feature type="compositionally biased region" description="Polar residues" evidence="6">
    <location>
        <begin position="516"/>
        <end position="536"/>
    </location>
</feature>
<evidence type="ECO:0000256" key="2">
    <source>
        <dbReference type="ARBA" id="ARBA00009525"/>
    </source>
</evidence>
<dbReference type="SMART" id="SM01031">
    <property type="entry name" value="BHD_2"/>
    <property type="match status" value="1"/>
</dbReference>
<dbReference type="GO" id="GO:0071942">
    <property type="term" value="C:XPC complex"/>
    <property type="evidence" value="ECO:0007669"/>
    <property type="project" value="TreeGrafter"/>
</dbReference>
<reference evidence="10" key="1">
    <citation type="submission" date="2021-08" db="EMBL/GenBank/DDBJ databases">
        <title>WGS assembly of Ceratopteris richardii.</title>
        <authorList>
            <person name="Marchant D.B."/>
            <person name="Chen G."/>
            <person name="Jenkins J."/>
            <person name="Shu S."/>
            <person name="Leebens-Mack J."/>
            <person name="Grimwood J."/>
            <person name="Schmutz J."/>
            <person name="Soltis P."/>
            <person name="Soltis D."/>
            <person name="Chen Z.-H."/>
        </authorList>
    </citation>
    <scope>NUCLEOTIDE SEQUENCE</scope>
    <source>
        <strain evidence="10">Whitten #5841</strain>
        <tissue evidence="10">Leaf</tissue>
    </source>
</reference>
<dbReference type="Pfam" id="PF03835">
    <property type="entry name" value="Rad4"/>
    <property type="match status" value="1"/>
</dbReference>
<feature type="domain" description="Rad4 beta-hairpin" evidence="9">
    <location>
        <begin position="844"/>
        <end position="918"/>
    </location>
</feature>
<dbReference type="GO" id="GO:0005737">
    <property type="term" value="C:cytoplasm"/>
    <property type="evidence" value="ECO:0007669"/>
    <property type="project" value="TreeGrafter"/>
</dbReference>
<dbReference type="Pfam" id="PF10404">
    <property type="entry name" value="BHD_2"/>
    <property type="match status" value="1"/>
</dbReference>
<dbReference type="InterPro" id="IPR004583">
    <property type="entry name" value="DNA_repair_Rad4"/>
</dbReference>
<evidence type="ECO:0000256" key="5">
    <source>
        <dbReference type="ARBA" id="ARBA00023242"/>
    </source>
</evidence>
<keyword evidence="4" id="KW-0234">DNA repair</keyword>
<dbReference type="Gene3D" id="3.90.260.10">
    <property type="entry name" value="Transglutaminase-like"/>
    <property type="match status" value="2"/>
</dbReference>
<keyword evidence="11" id="KW-1185">Reference proteome</keyword>
<dbReference type="SMART" id="SM01032">
    <property type="entry name" value="BHD_3"/>
    <property type="match status" value="1"/>
</dbReference>
<feature type="domain" description="Rad4 beta-hairpin" evidence="8">
    <location>
        <begin position="772"/>
        <end position="837"/>
    </location>
</feature>
<evidence type="ECO:0000259" key="8">
    <source>
        <dbReference type="SMART" id="SM01031"/>
    </source>
</evidence>
<dbReference type="AlphaFoldDB" id="A0A8T2TQ50"/>
<evidence type="ECO:0000256" key="1">
    <source>
        <dbReference type="ARBA" id="ARBA00004123"/>
    </source>
</evidence>
<dbReference type="Pfam" id="PF10403">
    <property type="entry name" value="BHD_1"/>
    <property type="match status" value="1"/>
</dbReference>
<comment type="caution">
    <text evidence="10">The sequence shown here is derived from an EMBL/GenBank/DDBJ whole genome shotgun (WGS) entry which is preliminary data.</text>
</comment>
<accession>A0A8T2TQ50</accession>
<organism evidence="10 11">
    <name type="scientific">Ceratopteris richardii</name>
    <name type="common">Triangle waterfern</name>
    <dbReference type="NCBI Taxonomy" id="49495"/>
    <lineage>
        <taxon>Eukaryota</taxon>
        <taxon>Viridiplantae</taxon>
        <taxon>Streptophyta</taxon>
        <taxon>Embryophyta</taxon>
        <taxon>Tracheophyta</taxon>
        <taxon>Polypodiopsida</taxon>
        <taxon>Polypodiidae</taxon>
        <taxon>Polypodiales</taxon>
        <taxon>Pteridineae</taxon>
        <taxon>Pteridaceae</taxon>
        <taxon>Parkerioideae</taxon>
        <taxon>Ceratopteris</taxon>
    </lineage>
</organism>
<dbReference type="PANTHER" id="PTHR12135">
    <property type="entry name" value="DNA REPAIR PROTEIN XP-C / RAD4"/>
    <property type="match status" value="1"/>
</dbReference>
<dbReference type="InterPro" id="IPR042488">
    <property type="entry name" value="Rad4_BHD3_sf"/>
</dbReference>
<evidence type="ECO:0000313" key="11">
    <source>
        <dbReference type="Proteomes" id="UP000825935"/>
    </source>
</evidence>
<feature type="compositionally biased region" description="Polar residues" evidence="6">
    <location>
        <begin position="419"/>
        <end position="443"/>
    </location>
</feature>
<keyword evidence="5" id="KW-0539">Nucleus</keyword>
<dbReference type="InterPro" id="IPR018327">
    <property type="entry name" value="BHD_2"/>
</dbReference>
<feature type="region of interest" description="Disordered" evidence="6">
    <location>
        <begin position="516"/>
        <end position="560"/>
    </location>
</feature>
<dbReference type="OMA" id="WVHIDAV"/>
<dbReference type="Pfam" id="PF01841">
    <property type="entry name" value="Transglut_core"/>
    <property type="match status" value="1"/>
</dbReference>
<feature type="region of interest" description="Disordered" evidence="6">
    <location>
        <begin position="419"/>
        <end position="479"/>
    </location>
</feature>
<evidence type="ECO:0000256" key="6">
    <source>
        <dbReference type="SAM" id="MobiDB-lite"/>
    </source>
</evidence>
<keyword evidence="3" id="KW-0227">DNA damage</keyword>
<dbReference type="GO" id="GO:0003697">
    <property type="term" value="F:single-stranded DNA binding"/>
    <property type="evidence" value="ECO:0007669"/>
    <property type="project" value="TreeGrafter"/>
</dbReference>
<dbReference type="Gene3D" id="3.30.70.2460">
    <property type="entry name" value="Rad4, beta-hairpin domain BHD3"/>
    <property type="match status" value="1"/>
</dbReference>
<comment type="similarity">
    <text evidence="2">Belongs to the XPC family.</text>
</comment>
<dbReference type="OrthoDB" id="300780at2759"/>
<dbReference type="InterPro" id="IPR018325">
    <property type="entry name" value="Rad4/PNGase_transGLS-fold"/>
</dbReference>
<dbReference type="PANTHER" id="PTHR12135:SF0">
    <property type="entry name" value="DNA REPAIR PROTEIN COMPLEMENTING XP-C CELLS"/>
    <property type="match status" value="1"/>
</dbReference>
<feature type="region of interest" description="Disordered" evidence="6">
    <location>
        <begin position="796"/>
        <end position="820"/>
    </location>
</feature>
<dbReference type="GO" id="GO:0003684">
    <property type="term" value="F:damaged DNA binding"/>
    <property type="evidence" value="ECO:0007669"/>
    <property type="project" value="InterPro"/>
</dbReference>
<dbReference type="InterPro" id="IPR038765">
    <property type="entry name" value="Papain-like_cys_pep_sf"/>
</dbReference>
<feature type="region of interest" description="Disordered" evidence="6">
    <location>
        <begin position="1"/>
        <end position="30"/>
    </location>
</feature>
<evidence type="ECO:0000256" key="4">
    <source>
        <dbReference type="ARBA" id="ARBA00023204"/>
    </source>
</evidence>
<evidence type="ECO:0000259" key="9">
    <source>
        <dbReference type="SMART" id="SM01032"/>
    </source>
</evidence>
<dbReference type="SMART" id="SM01030">
    <property type="entry name" value="BHD_1"/>
    <property type="match status" value="1"/>
</dbReference>
<dbReference type="Proteomes" id="UP000825935">
    <property type="component" value="Chromosome 12"/>
</dbReference>
<dbReference type="EMBL" id="CM035417">
    <property type="protein sequence ID" value="KAH7423575.1"/>
    <property type="molecule type" value="Genomic_DNA"/>
</dbReference>
<evidence type="ECO:0000256" key="3">
    <source>
        <dbReference type="ARBA" id="ARBA00022763"/>
    </source>
</evidence>
<comment type="subcellular location">
    <subcellularLocation>
        <location evidence="1">Nucleus</location>
    </subcellularLocation>
</comment>
<dbReference type="FunFam" id="3.30.70.2460:FF:000001">
    <property type="entry name" value="DNA repair protein Rad4 family"/>
    <property type="match status" value="1"/>
</dbReference>
<feature type="domain" description="Rad4 beta-hairpin" evidence="7">
    <location>
        <begin position="719"/>
        <end position="770"/>
    </location>
</feature>
<name>A0A8T2TQ50_CERRI</name>
<dbReference type="GO" id="GO:0006298">
    <property type="term" value="P:mismatch repair"/>
    <property type="evidence" value="ECO:0007669"/>
    <property type="project" value="TreeGrafter"/>
</dbReference>
<dbReference type="GO" id="GO:0000111">
    <property type="term" value="C:nucleotide-excision repair factor 2 complex"/>
    <property type="evidence" value="ECO:0007669"/>
    <property type="project" value="TreeGrafter"/>
</dbReference>
<dbReference type="InterPro" id="IPR018326">
    <property type="entry name" value="Rad4_beta-hairpin_dom1"/>
</dbReference>
<evidence type="ECO:0000313" key="10">
    <source>
        <dbReference type="EMBL" id="KAH7423575.1"/>
    </source>
</evidence>
<dbReference type="InterPro" id="IPR002931">
    <property type="entry name" value="Transglutaminase-like"/>
</dbReference>